<sequence>MKREIAKYVSECDICRRVKADHLKPAGLLRPLAVPAWKWEDVHMDFIVGLPRTQKGYDSIWVIIDRFTKSAHFIPVKTIYHAKTYAELYIARIVSLHGVPLTITSDSSWNQIDSSAYHPQTSGQVERVNQILEDMLRACAMTYSTKWDECLPLAEFAYNNSYQKSLDMAPFEALYGKRCRTPLNWSEPGERVTFGPDLVTRAEAQVKMIHNNLKRARVTAEKLLDKRRRPLVFEEGDHVYLRVSPMKGVHRFGVKGKLAPRYVGPFKITERCGSVAYRLELPPHLAAVHDVFHVSQLKKCLRVPEDEIDTSQIQIEPDLTYEEHPIKILDQKQRATRRRAINFYKVQWSNHSEEEATWEQEEFLQTKYPGFLPSTSN</sequence>
<gene>
    <name evidence="2" type="ORF">U9M48_028358</name>
</gene>
<dbReference type="InterPro" id="IPR056924">
    <property type="entry name" value="SH3_Tf2-1"/>
</dbReference>
<organism evidence="2 3">
    <name type="scientific">Paspalum notatum var. saurae</name>
    <dbReference type="NCBI Taxonomy" id="547442"/>
    <lineage>
        <taxon>Eukaryota</taxon>
        <taxon>Viridiplantae</taxon>
        <taxon>Streptophyta</taxon>
        <taxon>Embryophyta</taxon>
        <taxon>Tracheophyta</taxon>
        <taxon>Spermatophyta</taxon>
        <taxon>Magnoliopsida</taxon>
        <taxon>Liliopsida</taxon>
        <taxon>Poales</taxon>
        <taxon>Poaceae</taxon>
        <taxon>PACMAD clade</taxon>
        <taxon>Panicoideae</taxon>
        <taxon>Andropogonodae</taxon>
        <taxon>Paspaleae</taxon>
        <taxon>Paspalinae</taxon>
        <taxon>Paspalum</taxon>
    </lineage>
</organism>
<feature type="domain" description="Integrase catalytic" evidence="1">
    <location>
        <begin position="114"/>
        <end position="178"/>
    </location>
</feature>
<dbReference type="InterPro" id="IPR016197">
    <property type="entry name" value="Chromo-like_dom_sf"/>
</dbReference>
<evidence type="ECO:0000313" key="2">
    <source>
        <dbReference type="EMBL" id="WVZ80925.1"/>
    </source>
</evidence>
<dbReference type="InterPro" id="IPR036397">
    <property type="entry name" value="RNaseH_sf"/>
</dbReference>
<dbReference type="Proteomes" id="UP001341281">
    <property type="component" value="Chromosome 06"/>
</dbReference>
<name>A0AAQ3TWA7_PASNO</name>
<dbReference type="GO" id="GO:0003676">
    <property type="term" value="F:nucleic acid binding"/>
    <property type="evidence" value="ECO:0007669"/>
    <property type="project" value="InterPro"/>
</dbReference>
<dbReference type="AlphaFoldDB" id="A0AAQ3TWA7"/>
<proteinExistence type="predicted"/>
<evidence type="ECO:0000313" key="3">
    <source>
        <dbReference type="Proteomes" id="UP001341281"/>
    </source>
</evidence>
<dbReference type="InterPro" id="IPR023780">
    <property type="entry name" value="Chromo_domain"/>
</dbReference>
<dbReference type="PANTHER" id="PTHR45835">
    <property type="entry name" value="YALI0A06105P"/>
    <property type="match status" value="1"/>
</dbReference>
<dbReference type="InterPro" id="IPR012337">
    <property type="entry name" value="RNaseH-like_sf"/>
</dbReference>
<dbReference type="SUPFAM" id="SSF54160">
    <property type="entry name" value="Chromo domain-like"/>
    <property type="match status" value="1"/>
</dbReference>
<accession>A0AAQ3TWA7</accession>
<dbReference type="PROSITE" id="PS50994">
    <property type="entry name" value="INTEGRASE"/>
    <property type="match status" value="1"/>
</dbReference>
<protein>
    <recommendedName>
        <fullName evidence="1">Integrase catalytic domain-containing protein</fullName>
    </recommendedName>
</protein>
<dbReference type="Gene3D" id="3.30.420.10">
    <property type="entry name" value="Ribonuclease H-like superfamily/Ribonuclease H"/>
    <property type="match status" value="1"/>
</dbReference>
<dbReference type="EMBL" id="CP144750">
    <property type="protein sequence ID" value="WVZ80925.1"/>
    <property type="molecule type" value="Genomic_DNA"/>
</dbReference>
<dbReference type="InterPro" id="IPR001584">
    <property type="entry name" value="Integrase_cat-core"/>
</dbReference>
<dbReference type="Pfam" id="PF24626">
    <property type="entry name" value="SH3_Tf2-1"/>
    <property type="match status" value="1"/>
</dbReference>
<dbReference type="Gene3D" id="2.40.50.40">
    <property type="match status" value="1"/>
</dbReference>
<dbReference type="PANTHER" id="PTHR45835:SF99">
    <property type="entry name" value="CHROMO DOMAIN-CONTAINING PROTEIN-RELATED"/>
    <property type="match status" value="1"/>
</dbReference>
<evidence type="ECO:0000259" key="1">
    <source>
        <dbReference type="PROSITE" id="PS50994"/>
    </source>
</evidence>
<reference evidence="2 3" key="1">
    <citation type="submission" date="2024-02" db="EMBL/GenBank/DDBJ databases">
        <title>High-quality chromosome-scale genome assembly of Pensacola bahiagrass (Paspalum notatum Flugge var. saurae).</title>
        <authorList>
            <person name="Vega J.M."/>
            <person name="Podio M."/>
            <person name="Orjuela J."/>
            <person name="Siena L.A."/>
            <person name="Pessino S.C."/>
            <person name="Combes M.C."/>
            <person name="Mariac C."/>
            <person name="Albertini E."/>
            <person name="Pupilli F."/>
            <person name="Ortiz J.P.A."/>
            <person name="Leblanc O."/>
        </authorList>
    </citation>
    <scope>NUCLEOTIDE SEQUENCE [LARGE SCALE GENOMIC DNA]</scope>
    <source>
        <strain evidence="2">R1</strain>
        <tissue evidence="2">Leaf</tissue>
    </source>
</reference>
<dbReference type="GO" id="GO:0015074">
    <property type="term" value="P:DNA integration"/>
    <property type="evidence" value="ECO:0007669"/>
    <property type="project" value="InterPro"/>
</dbReference>
<dbReference type="Pfam" id="PF00385">
    <property type="entry name" value="Chromo"/>
    <property type="match status" value="1"/>
</dbReference>
<keyword evidence="3" id="KW-1185">Reference proteome</keyword>
<dbReference type="SUPFAM" id="SSF53098">
    <property type="entry name" value="Ribonuclease H-like"/>
    <property type="match status" value="1"/>
</dbReference>